<reference evidence="3 4" key="1">
    <citation type="submission" date="2016-10" db="EMBL/GenBank/DDBJ databases">
        <authorList>
            <person name="de Groot N.N."/>
        </authorList>
    </citation>
    <scope>NUCLEOTIDE SEQUENCE [LARGE SCALE GENOMIC DNA]</scope>
    <source>
        <strain evidence="3 4">CGMCC 1.11147</strain>
    </source>
</reference>
<accession>A0A1H0BS44</accession>
<dbReference type="Proteomes" id="UP000199004">
    <property type="component" value="Unassembled WGS sequence"/>
</dbReference>
<dbReference type="STRING" id="1005944.SAMN05192576_2217"/>
<name>A0A1H0BS44_9ACTN</name>
<evidence type="ECO:0000313" key="4">
    <source>
        <dbReference type="Proteomes" id="UP000199004"/>
    </source>
</evidence>
<keyword evidence="1" id="KW-0812">Transmembrane</keyword>
<feature type="transmembrane region" description="Helical" evidence="1">
    <location>
        <begin position="78"/>
        <end position="96"/>
    </location>
</feature>
<keyword evidence="1" id="KW-0472">Membrane</keyword>
<dbReference type="AlphaFoldDB" id="A0A1H0BS44"/>
<organism evidence="3 4">
    <name type="scientific">Nocardioides szechwanensis</name>
    <dbReference type="NCBI Taxonomy" id="1005944"/>
    <lineage>
        <taxon>Bacteria</taxon>
        <taxon>Bacillati</taxon>
        <taxon>Actinomycetota</taxon>
        <taxon>Actinomycetes</taxon>
        <taxon>Propionibacteriales</taxon>
        <taxon>Nocardioidaceae</taxon>
        <taxon>Nocardioides</taxon>
    </lineage>
</organism>
<keyword evidence="1" id="KW-1133">Transmembrane helix</keyword>
<evidence type="ECO:0000259" key="2">
    <source>
        <dbReference type="Pfam" id="PF04892"/>
    </source>
</evidence>
<feature type="transmembrane region" description="Helical" evidence="1">
    <location>
        <begin position="50"/>
        <end position="71"/>
    </location>
</feature>
<sequence length="141" mass="15003">MTIALTAYLLVLLFALLTPSAATPSSSVSWVAEVLRSLGAPERVLIPDRVEFLCNVAILVPASALGSLLWRAATWRDWTAYGFVFAGAIEVVQGLLLPERSATYVDVVANTLGALVGALLVAATRYVRGESSQPSDWPSTI</sequence>
<keyword evidence="4" id="KW-1185">Reference proteome</keyword>
<proteinExistence type="predicted"/>
<dbReference type="InterPro" id="IPR006976">
    <property type="entry name" value="VanZ-like"/>
</dbReference>
<dbReference type="Pfam" id="PF04892">
    <property type="entry name" value="VanZ"/>
    <property type="match status" value="1"/>
</dbReference>
<gene>
    <name evidence="3" type="ORF">SAMN05192576_2217</name>
</gene>
<evidence type="ECO:0000313" key="3">
    <source>
        <dbReference type="EMBL" id="SDN48462.1"/>
    </source>
</evidence>
<feature type="domain" description="VanZ-like" evidence="2">
    <location>
        <begin position="7"/>
        <end position="122"/>
    </location>
</feature>
<evidence type="ECO:0000256" key="1">
    <source>
        <dbReference type="SAM" id="Phobius"/>
    </source>
</evidence>
<feature type="transmembrane region" description="Helical" evidence="1">
    <location>
        <begin position="102"/>
        <end position="123"/>
    </location>
</feature>
<protein>
    <submittedName>
        <fullName evidence="3">Glycopeptide antibiotics resistance protein</fullName>
    </submittedName>
</protein>
<dbReference type="EMBL" id="FNIC01000003">
    <property type="protein sequence ID" value="SDN48462.1"/>
    <property type="molecule type" value="Genomic_DNA"/>
</dbReference>